<dbReference type="GO" id="GO:0005634">
    <property type="term" value="C:nucleus"/>
    <property type="evidence" value="ECO:0007669"/>
    <property type="project" value="TreeGrafter"/>
</dbReference>
<dbReference type="Proteomes" id="UP000652761">
    <property type="component" value="Unassembled WGS sequence"/>
</dbReference>
<evidence type="ECO:0000256" key="4">
    <source>
        <dbReference type="ARBA" id="ARBA00023172"/>
    </source>
</evidence>
<dbReference type="InterPro" id="IPR036599">
    <property type="entry name" value="DNA_ligase_N_sf"/>
</dbReference>
<evidence type="ECO:0000313" key="7">
    <source>
        <dbReference type="EMBL" id="MQL81887.1"/>
    </source>
</evidence>
<dbReference type="EMBL" id="NMUH01000594">
    <property type="protein sequence ID" value="MQL81887.1"/>
    <property type="molecule type" value="Genomic_DNA"/>
</dbReference>
<comment type="caution">
    <text evidence="7">The sequence shown here is derived from an EMBL/GenBank/DDBJ whole genome shotgun (WGS) entry which is preliminary data.</text>
</comment>
<sequence length="190" mass="20687">MTNVFRTVIATTPGDLVATVYLSANKIAPPHEGLELGIGDATIIKALAEAYGRKEAHVKNQLKELGDLGLVAKASRSSQMMMQKPKPLTVSKVLDTFRAIAKEAGKDSQDKKRNRIKGLLVAATDCEPQYIIRLLQSKMRIGLAEQTVLVALGQAATYCETLPGPPPEIQSSLEDAEFRPSPLRFQVLFT</sequence>
<proteinExistence type="inferred from homology"/>
<gene>
    <name evidence="7" type="ORF">Taro_014337</name>
</gene>
<dbReference type="GO" id="GO:0003910">
    <property type="term" value="F:DNA ligase (ATP) activity"/>
    <property type="evidence" value="ECO:0007669"/>
    <property type="project" value="InterPro"/>
</dbReference>
<evidence type="ECO:0000256" key="3">
    <source>
        <dbReference type="ARBA" id="ARBA00022763"/>
    </source>
</evidence>
<dbReference type="AlphaFoldDB" id="A0A843UHZ3"/>
<name>A0A843UHZ3_COLES</name>
<keyword evidence="5" id="KW-0234">DNA repair</keyword>
<accession>A0A843UHZ3</accession>
<dbReference type="PANTHER" id="PTHR45674:SF4">
    <property type="entry name" value="DNA LIGASE 1"/>
    <property type="match status" value="1"/>
</dbReference>
<dbReference type="GO" id="GO:0005739">
    <property type="term" value="C:mitochondrion"/>
    <property type="evidence" value="ECO:0007669"/>
    <property type="project" value="TreeGrafter"/>
</dbReference>
<evidence type="ECO:0000313" key="8">
    <source>
        <dbReference type="Proteomes" id="UP000652761"/>
    </source>
</evidence>
<keyword evidence="3" id="KW-0227">DNA damage</keyword>
<dbReference type="SUPFAM" id="SSF117018">
    <property type="entry name" value="ATP-dependent DNA ligase DNA-binding domain"/>
    <property type="match status" value="1"/>
</dbReference>
<organism evidence="7 8">
    <name type="scientific">Colocasia esculenta</name>
    <name type="common">Wild taro</name>
    <name type="synonym">Arum esculentum</name>
    <dbReference type="NCBI Taxonomy" id="4460"/>
    <lineage>
        <taxon>Eukaryota</taxon>
        <taxon>Viridiplantae</taxon>
        <taxon>Streptophyta</taxon>
        <taxon>Embryophyta</taxon>
        <taxon>Tracheophyta</taxon>
        <taxon>Spermatophyta</taxon>
        <taxon>Magnoliopsida</taxon>
        <taxon>Liliopsida</taxon>
        <taxon>Araceae</taxon>
        <taxon>Aroideae</taxon>
        <taxon>Colocasieae</taxon>
        <taxon>Colocasia</taxon>
    </lineage>
</organism>
<dbReference type="GO" id="GO:0006281">
    <property type="term" value="P:DNA repair"/>
    <property type="evidence" value="ECO:0007669"/>
    <property type="project" value="UniProtKB-KW"/>
</dbReference>
<keyword evidence="2" id="KW-0436">Ligase</keyword>
<reference evidence="7" key="1">
    <citation type="submission" date="2017-07" db="EMBL/GenBank/DDBJ databases">
        <title>Taro Niue Genome Assembly and Annotation.</title>
        <authorList>
            <person name="Atibalentja N."/>
            <person name="Keating K."/>
            <person name="Fields C.J."/>
        </authorList>
    </citation>
    <scope>NUCLEOTIDE SEQUENCE</scope>
    <source>
        <strain evidence="7">Niue_2</strain>
        <tissue evidence="7">Leaf</tissue>
    </source>
</reference>
<keyword evidence="4" id="KW-0233">DNA recombination</keyword>
<dbReference type="Pfam" id="PF04675">
    <property type="entry name" value="DNA_ligase_A_N"/>
    <property type="match status" value="1"/>
</dbReference>
<evidence type="ECO:0000256" key="2">
    <source>
        <dbReference type="ARBA" id="ARBA00022598"/>
    </source>
</evidence>
<dbReference type="InterPro" id="IPR050191">
    <property type="entry name" value="ATP-dep_DNA_ligase"/>
</dbReference>
<protein>
    <recommendedName>
        <fullName evidence="6">DNA ligase ATP-dependent N-terminal domain-containing protein</fullName>
    </recommendedName>
</protein>
<evidence type="ECO:0000256" key="1">
    <source>
        <dbReference type="ARBA" id="ARBA00007572"/>
    </source>
</evidence>
<dbReference type="InterPro" id="IPR012308">
    <property type="entry name" value="DNA_ligase_ATP-dep_N"/>
</dbReference>
<dbReference type="Gene3D" id="1.10.3260.10">
    <property type="entry name" value="DNA ligase, ATP-dependent, N-terminal domain"/>
    <property type="match status" value="1"/>
</dbReference>
<evidence type="ECO:0000259" key="6">
    <source>
        <dbReference type="Pfam" id="PF04675"/>
    </source>
</evidence>
<keyword evidence="8" id="KW-1185">Reference proteome</keyword>
<dbReference type="OrthoDB" id="206088at2759"/>
<comment type="similarity">
    <text evidence="1">Belongs to the ATP-dependent DNA ligase family.</text>
</comment>
<dbReference type="PANTHER" id="PTHR45674">
    <property type="entry name" value="DNA LIGASE 1/3 FAMILY MEMBER"/>
    <property type="match status" value="1"/>
</dbReference>
<feature type="domain" description="DNA ligase ATP-dependent N-terminal" evidence="6">
    <location>
        <begin position="2"/>
        <end position="152"/>
    </location>
</feature>
<dbReference type="GO" id="GO:0006310">
    <property type="term" value="P:DNA recombination"/>
    <property type="evidence" value="ECO:0007669"/>
    <property type="project" value="UniProtKB-KW"/>
</dbReference>
<dbReference type="GO" id="GO:0003677">
    <property type="term" value="F:DNA binding"/>
    <property type="evidence" value="ECO:0007669"/>
    <property type="project" value="InterPro"/>
</dbReference>
<evidence type="ECO:0000256" key="5">
    <source>
        <dbReference type="ARBA" id="ARBA00023204"/>
    </source>
</evidence>
<dbReference type="GO" id="GO:0006273">
    <property type="term" value="P:lagging strand elongation"/>
    <property type="evidence" value="ECO:0007669"/>
    <property type="project" value="TreeGrafter"/>
</dbReference>